<proteinExistence type="predicted"/>
<dbReference type="SUPFAM" id="SSF56281">
    <property type="entry name" value="Metallo-hydrolase/oxidoreductase"/>
    <property type="match status" value="1"/>
</dbReference>
<dbReference type="Gene3D" id="3.60.15.10">
    <property type="entry name" value="Ribonuclease Z/Hydroxyacylglutathione hydrolase-like"/>
    <property type="match status" value="1"/>
</dbReference>
<feature type="domain" description="Metallo-beta-lactamase" evidence="1">
    <location>
        <begin position="14"/>
        <end position="193"/>
    </location>
</feature>
<dbReference type="InterPro" id="IPR036866">
    <property type="entry name" value="RibonucZ/Hydroxyglut_hydro"/>
</dbReference>
<accession>A0ABS9QF98</accession>
<dbReference type="SMART" id="SM00849">
    <property type="entry name" value="Lactamase_B"/>
    <property type="match status" value="1"/>
</dbReference>
<evidence type="ECO:0000313" key="3">
    <source>
        <dbReference type="Proteomes" id="UP001201701"/>
    </source>
</evidence>
<name>A0ABS9QF98_9HYPH</name>
<organism evidence="2 3">
    <name type="scientific">Mesorhizobium retamae</name>
    <dbReference type="NCBI Taxonomy" id="2912854"/>
    <lineage>
        <taxon>Bacteria</taxon>
        <taxon>Pseudomonadati</taxon>
        <taxon>Pseudomonadota</taxon>
        <taxon>Alphaproteobacteria</taxon>
        <taxon>Hyphomicrobiales</taxon>
        <taxon>Phyllobacteriaceae</taxon>
        <taxon>Mesorhizobium</taxon>
    </lineage>
</organism>
<dbReference type="Pfam" id="PF12706">
    <property type="entry name" value="Lactamase_B_2"/>
    <property type="match status" value="1"/>
</dbReference>
<dbReference type="RefSeq" id="WP_239365946.1">
    <property type="nucleotide sequence ID" value="NZ_JAKREW010000011.1"/>
</dbReference>
<keyword evidence="3" id="KW-1185">Reference proteome</keyword>
<sequence length="371" mass="40027">MAKLTVVSGQGGKLPAAFLLDMHGRRILLDLGEGPQPGVKPDLSDVGSVDAICLSHAHIDHVGSLDLAGQIGNPSVYATAQTFRQIAEAILPLERRFELPISGKTEIAGLPVTVGRNGHAPGGIWFHFADHGGVLYMGDWSAESLLLPFDQPPAAGCLITDASYGDFDEALSTQIEAIADFAVKGAVLCVPAGGRGPEMMLALSGLGLKAIACPVVRREMERLADDETGMTGDDKRAAIATLLGSMALDNEWSPDQVIVATEANAETGLAAQLLQRRDEGFRFLFSGHVPEKTPAWDMLQCDEARWLRWNVHPRLQDTMDLVTRTGAQKVVAAFVRPEEMPRLGQWLRGRLCRTKVVSLPLDRDQLLKAAE</sequence>
<evidence type="ECO:0000259" key="1">
    <source>
        <dbReference type="SMART" id="SM00849"/>
    </source>
</evidence>
<dbReference type="Proteomes" id="UP001201701">
    <property type="component" value="Unassembled WGS sequence"/>
</dbReference>
<reference evidence="2 3" key="1">
    <citation type="submission" date="2022-02" db="EMBL/GenBank/DDBJ databases">
        <title>Draft genome sequence of Mezorhizobium retamae strain IRAMC:0171 isolated from Retama raetam nodules.</title>
        <authorList>
            <person name="Bengaied R."/>
            <person name="Sbissi I."/>
            <person name="Huber K."/>
            <person name="Ghodbane F."/>
            <person name="Nouioui I."/>
            <person name="Tarhouni M."/>
            <person name="Gtari M."/>
        </authorList>
    </citation>
    <scope>NUCLEOTIDE SEQUENCE [LARGE SCALE GENOMIC DNA]</scope>
    <source>
        <strain evidence="2 3">IRAMC:0171</strain>
    </source>
</reference>
<evidence type="ECO:0000313" key="2">
    <source>
        <dbReference type="EMBL" id="MCG7506096.1"/>
    </source>
</evidence>
<gene>
    <name evidence="2" type="ORF">L4923_13815</name>
</gene>
<comment type="caution">
    <text evidence="2">The sequence shown here is derived from an EMBL/GenBank/DDBJ whole genome shotgun (WGS) entry which is preliminary data.</text>
</comment>
<protein>
    <submittedName>
        <fullName evidence="2">MBL fold metallo-hydrolase</fullName>
    </submittedName>
</protein>
<dbReference type="InterPro" id="IPR001279">
    <property type="entry name" value="Metallo-B-lactamas"/>
</dbReference>
<dbReference type="EMBL" id="JAKREW010000011">
    <property type="protein sequence ID" value="MCG7506096.1"/>
    <property type="molecule type" value="Genomic_DNA"/>
</dbReference>